<evidence type="ECO:0000313" key="1">
    <source>
        <dbReference type="EMBL" id="KIK81501.1"/>
    </source>
</evidence>
<organism evidence="1 2">
    <name type="scientific">Paxillus rubicundulus Ve08.2h10</name>
    <dbReference type="NCBI Taxonomy" id="930991"/>
    <lineage>
        <taxon>Eukaryota</taxon>
        <taxon>Fungi</taxon>
        <taxon>Dikarya</taxon>
        <taxon>Basidiomycota</taxon>
        <taxon>Agaricomycotina</taxon>
        <taxon>Agaricomycetes</taxon>
        <taxon>Agaricomycetidae</taxon>
        <taxon>Boletales</taxon>
        <taxon>Paxilineae</taxon>
        <taxon>Paxillaceae</taxon>
        <taxon>Paxillus</taxon>
    </lineage>
</organism>
<protein>
    <submittedName>
        <fullName evidence="1">Uncharacterized protein</fullName>
    </submittedName>
</protein>
<feature type="non-terminal residue" evidence="1">
    <location>
        <position position="1"/>
    </location>
</feature>
<feature type="non-terminal residue" evidence="1">
    <location>
        <position position="51"/>
    </location>
</feature>
<dbReference type="Proteomes" id="UP000054538">
    <property type="component" value="Unassembled WGS sequence"/>
</dbReference>
<sequence>IQIKVAVLCGSKPGSKWIRGFLVCHPDITLGKPSALDPQCCQSFNCTVLGH</sequence>
<name>A0A0D0DBP4_9AGAM</name>
<evidence type="ECO:0000313" key="2">
    <source>
        <dbReference type="Proteomes" id="UP000054538"/>
    </source>
</evidence>
<dbReference type="EMBL" id="KN825787">
    <property type="protein sequence ID" value="KIK81501.1"/>
    <property type="molecule type" value="Genomic_DNA"/>
</dbReference>
<proteinExistence type="predicted"/>
<dbReference type="AlphaFoldDB" id="A0A0D0DBP4"/>
<gene>
    <name evidence="1" type="ORF">PAXRUDRAFT_42411</name>
</gene>
<keyword evidence="2" id="KW-1185">Reference proteome</keyword>
<dbReference type="HOGENOM" id="CLU_3112050_0_0_1"/>
<accession>A0A0D0DBP4</accession>
<dbReference type="InParanoid" id="A0A0D0DBP4"/>
<reference evidence="1 2" key="1">
    <citation type="submission" date="2014-04" db="EMBL/GenBank/DDBJ databases">
        <authorList>
            <consortium name="DOE Joint Genome Institute"/>
            <person name="Kuo A."/>
            <person name="Kohler A."/>
            <person name="Jargeat P."/>
            <person name="Nagy L.G."/>
            <person name="Floudas D."/>
            <person name="Copeland A."/>
            <person name="Barry K.W."/>
            <person name="Cichocki N."/>
            <person name="Veneault-Fourrey C."/>
            <person name="LaButti K."/>
            <person name="Lindquist E.A."/>
            <person name="Lipzen A."/>
            <person name="Lundell T."/>
            <person name="Morin E."/>
            <person name="Murat C."/>
            <person name="Sun H."/>
            <person name="Tunlid A."/>
            <person name="Henrissat B."/>
            <person name="Grigoriev I.V."/>
            <person name="Hibbett D.S."/>
            <person name="Martin F."/>
            <person name="Nordberg H.P."/>
            <person name="Cantor M.N."/>
            <person name="Hua S.X."/>
        </authorList>
    </citation>
    <scope>NUCLEOTIDE SEQUENCE [LARGE SCALE GENOMIC DNA]</scope>
    <source>
        <strain evidence="1 2">Ve08.2h10</strain>
    </source>
</reference>
<reference evidence="2" key="2">
    <citation type="submission" date="2015-01" db="EMBL/GenBank/DDBJ databases">
        <title>Evolutionary Origins and Diversification of the Mycorrhizal Mutualists.</title>
        <authorList>
            <consortium name="DOE Joint Genome Institute"/>
            <consortium name="Mycorrhizal Genomics Consortium"/>
            <person name="Kohler A."/>
            <person name="Kuo A."/>
            <person name="Nagy L.G."/>
            <person name="Floudas D."/>
            <person name="Copeland A."/>
            <person name="Barry K.W."/>
            <person name="Cichocki N."/>
            <person name="Veneault-Fourrey C."/>
            <person name="LaButti K."/>
            <person name="Lindquist E.A."/>
            <person name="Lipzen A."/>
            <person name="Lundell T."/>
            <person name="Morin E."/>
            <person name="Murat C."/>
            <person name="Riley R."/>
            <person name="Ohm R."/>
            <person name="Sun H."/>
            <person name="Tunlid A."/>
            <person name="Henrissat B."/>
            <person name="Grigoriev I.V."/>
            <person name="Hibbett D.S."/>
            <person name="Martin F."/>
        </authorList>
    </citation>
    <scope>NUCLEOTIDE SEQUENCE [LARGE SCALE GENOMIC DNA]</scope>
    <source>
        <strain evidence="2">Ve08.2h10</strain>
    </source>
</reference>